<dbReference type="GO" id="GO:0004065">
    <property type="term" value="F:arylsulfatase activity"/>
    <property type="evidence" value="ECO:0007669"/>
    <property type="project" value="TreeGrafter"/>
</dbReference>
<dbReference type="SUPFAM" id="SSF53649">
    <property type="entry name" value="Alkaline phosphatase-like"/>
    <property type="match status" value="1"/>
</dbReference>
<evidence type="ECO:0000256" key="1">
    <source>
        <dbReference type="ARBA" id="ARBA00008779"/>
    </source>
</evidence>
<dbReference type="GO" id="GO:0046872">
    <property type="term" value="F:metal ion binding"/>
    <property type="evidence" value="ECO:0007669"/>
    <property type="project" value="UniProtKB-KW"/>
</dbReference>
<evidence type="ECO:0000256" key="4">
    <source>
        <dbReference type="ARBA" id="ARBA00022837"/>
    </source>
</evidence>
<dbReference type="InterPro" id="IPR050738">
    <property type="entry name" value="Sulfatase"/>
</dbReference>
<dbReference type="PANTHER" id="PTHR42693:SF53">
    <property type="entry name" value="ENDO-4-O-SULFATASE"/>
    <property type="match status" value="1"/>
</dbReference>
<dbReference type="InterPro" id="IPR024607">
    <property type="entry name" value="Sulfatase_CS"/>
</dbReference>
<comment type="similarity">
    <text evidence="1">Belongs to the sulfatase family.</text>
</comment>
<dbReference type="Gene3D" id="3.30.1120.10">
    <property type="match status" value="1"/>
</dbReference>
<organism evidence="7 8">
    <name type="scientific">Marinilabilia rubra</name>
    <dbReference type="NCBI Taxonomy" id="2162893"/>
    <lineage>
        <taxon>Bacteria</taxon>
        <taxon>Pseudomonadati</taxon>
        <taxon>Bacteroidota</taxon>
        <taxon>Bacteroidia</taxon>
        <taxon>Marinilabiliales</taxon>
        <taxon>Marinilabiliaceae</taxon>
        <taxon>Marinilabilia</taxon>
    </lineage>
</organism>
<dbReference type="EMBL" id="QEWP01000013">
    <property type="protein sequence ID" value="PWD98517.1"/>
    <property type="molecule type" value="Genomic_DNA"/>
</dbReference>
<dbReference type="InterPro" id="IPR000917">
    <property type="entry name" value="Sulfatase_N"/>
</dbReference>
<evidence type="ECO:0000313" key="8">
    <source>
        <dbReference type="Proteomes" id="UP000244956"/>
    </source>
</evidence>
<sequence>MKKSLIALFLVLFVCQINLSFANDLKSKPNIIVIMSDDIGFSDIGCYGGEVETPNLDYLADNGVRFSQFYNTARCCPSRAALLTGKYPHQAGVGYMTRALGTTKAYQGHLREDVKTIGEYMKNQGYITMHVGKWHVGNLKNQVLPDKRGFDKTWTRIQRVNYWNFDHVYENGDFREVTGDEKKYLTDIEGDKAIEYIEEATQNDPPFFMYLAFDAAHWPLHAKKEDIQKYKNRFNNGWDQLRKERIKRIDSLGLVSYKKPEEIKNSLVPRWDSIPTGDINKGYHSFESGLQDQSDWNRKMEVYAAQIDCMDQNIGRIIKVLKQKGIFENTMIIYVQDNGGCAELIGKHEGVAPGGPDSYASYNLPWAYLSNTPFRRYKHFLYEGGISTPCIIHWPKSIPLKRNGVVENESYGHLIDILPTCLDAAGADVESLKSELEGQSLLPEIKGYGENANRTVFWEHEGNRAIRKGPWKLISRYSKDVGYFKRWGYPVPPREQVWELYNVVDDRWEQEELSINYPDLVDSLINEYKGWAQKVGAIPREELVEGL</sequence>
<dbReference type="InterPro" id="IPR017850">
    <property type="entry name" value="Alkaline_phosphatase_core_sf"/>
</dbReference>
<dbReference type="AlphaFoldDB" id="A0A2U2B623"/>
<evidence type="ECO:0000256" key="5">
    <source>
        <dbReference type="SAM" id="SignalP"/>
    </source>
</evidence>
<evidence type="ECO:0000313" key="7">
    <source>
        <dbReference type="EMBL" id="PWD98517.1"/>
    </source>
</evidence>
<protein>
    <submittedName>
        <fullName evidence="7">Arylsulfatase</fullName>
    </submittedName>
</protein>
<keyword evidence="4" id="KW-0106">Calcium</keyword>
<keyword evidence="5" id="KW-0732">Signal</keyword>
<feature type="domain" description="Sulfatase N-terminal" evidence="6">
    <location>
        <begin position="29"/>
        <end position="427"/>
    </location>
</feature>
<proteinExistence type="inferred from homology"/>
<gene>
    <name evidence="7" type="ORF">DDZ16_14860</name>
</gene>
<feature type="signal peptide" evidence="5">
    <location>
        <begin position="1"/>
        <end position="22"/>
    </location>
</feature>
<reference evidence="7 8" key="1">
    <citation type="submission" date="2018-05" db="EMBL/GenBank/DDBJ databases">
        <title>Marinilabilia rubrum sp. nov., isolated from saltern sediment.</title>
        <authorList>
            <person name="Zhang R."/>
        </authorList>
    </citation>
    <scope>NUCLEOTIDE SEQUENCE [LARGE SCALE GENOMIC DNA]</scope>
    <source>
        <strain evidence="7 8">WTE16</strain>
    </source>
</reference>
<dbReference type="Pfam" id="PF00884">
    <property type="entry name" value="Sulfatase"/>
    <property type="match status" value="1"/>
</dbReference>
<dbReference type="PROSITE" id="PS00149">
    <property type="entry name" value="SULFATASE_2"/>
    <property type="match status" value="1"/>
</dbReference>
<dbReference type="RefSeq" id="WP_109265270.1">
    <property type="nucleotide sequence ID" value="NZ_QEWP01000013.1"/>
</dbReference>
<keyword evidence="3" id="KW-0378">Hydrolase</keyword>
<keyword evidence="2" id="KW-0479">Metal-binding</keyword>
<dbReference type="OrthoDB" id="9765065at2"/>
<comment type="caution">
    <text evidence="7">The sequence shown here is derived from an EMBL/GenBank/DDBJ whole genome shotgun (WGS) entry which is preliminary data.</text>
</comment>
<keyword evidence="8" id="KW-1185">Reference proteome</keyword>
<evidence type="ECO:0000256" key="2">
    <source>
        <dbReference type="ARBA" id="ARBA00022723"/>
    </source>
</evidence>
<dbReference type="PANTHER" id="PTHR42693">
    <property type="entry name" value="ARYLSULFATASE FAMILY MEMBER"/>
    <property type="match status" value="1"/>
</dbReference>
<accession>A0A2U2B623</accession>
<feature type="chain" id="PRO_5015675713" evidence="5">
    <location>
        <begin position="23"/>
        <end position="547"/>
    </location>
</feature>
<dbReference type="CDD" id="cd16025">
    <property type="entry name" value="PAS_like"/>
    <property type="match status" value="1"/>
</dbReference>
<name>A0A2U2B623_9BACT</name>
<evidence type="ECO:0000259" key="6">
    <source>
        <dbReference type="Pfam" id="PF00884"/>
    </source>
</evidence>
<evidence type="ECO:0000256" key="3">
    <source>
        <dbReference type="ARBA" id="ARBA00022801"/>
    </source>
</evidence>
<dbReference type="Proteomes" id="UP000244956">
    <property type="component" value="Unassembled WGS sequence"/>
</dbReference>
<dbReference type="Gene3D" id="3.40.720.10">
    <property type="entry name" value="Alkaline Phosphatase, subunit A"/>
    <property type="match status" value="1"/>
</dbReference>